<keyword evidence="4" id="KW-1185">Reference proteome</keyword>
<dbReference type="SUPFAM" id="SSF55781">
    <property type="entry name" value="GAF domain-like"/>
    <property type="match status" value="1"/>
</dbReference>
<dbReference type="InterPro" id="IPR051932">
    <property type="entry name" value="Bact_StressResp_Reg"/>
</dbReference>
<feature type="domain" description="STAS" evidence="2">
    <location>
        <begin position="218"/>
        <end position="328"/>
    </location>
</feature>
<dbReference type="PANTHER" id="PTHR33745">
    <property type="entry name" value="RSBT ANTAGONIST PROTEIN RSBS-RELATED"/>
    <property type="match status" value="1"/>
</dbReference>
<dbReference type="Gene3D" id="3.30.750.24">
    <property type="entry name" value="STAS domain"/>
    <property type="match status" value="1"/>
</dbReference>
<dbReference type="PANTHER" id="PTHR33745:SF1">
    <property type="entry name" value="RSBT ANTAGONIST PROTEIN RSBS"/>
    <property type="match status" value="1"/>
</dbReference>
<evidence type="ECO:0000313" key="3">
    <source>
        <dbReference type="EMBL" id="EDM75908.1"/>
    </source>
</evidence>
<keyword evidence="1" id="KW-0175">Coiled coil</keyword>
<dbReference type="InterPro" id="IPR002645">
    <property type="entry name" value="STAS_dom"/>
</dbReference>
<reference evidence="3 4" key="1">
    <citation type="submission" date="2007-06" db="EMBL/GenBank/DDBJ databases">
        <authorList>
            <person name="Shimkets L."/>
            <person name="Ferriera S."/>
            <person name="Johnson J."/>
            <person name="Kravitz S."/>
            <person name="Beeson K."/>
            <person name="Sutton G."/>
            <person name="Rogers Y.-H."/>
            <person name="Friedman R."/>
            <person name="Frazier M."/>
            <person name="Venter J.C."/>
        </authorList>
    </citation>
    <scope>NUCLEOTIDE SEQUENCE [LARGE SCALE GENOMIC DNA]</scope>
    <source>
        <strain evidence="3 4">SIR-1</strain>
    </source>
</reference>
<feature type="coiled-coil region" evidence="1">
    <location>
        <begin position="171"/>
        <end position="217"/>
    </location>
</feature>
<evidence type="ECO:0000256" key="1">
    <source>
        <dbReference type="SAM" id="Coils"/>
    </source>
</evidence>
<accession>A6GDV9</accession>
<dbReference type="SUPFAM" id="SSF52091">
    <property type="entry name" value="SpoIIaa-like"/>
    <property type="match status" value="1"/>
</dbReference>
<dbReference type="InterPro" id="IPR036513">
    <property type="entry name" value="STAS_dom_sf"/>
</dbReference>
<dbReference type="Pfam" id="PF01740">
    <property type="entry name" value="STAS"/>
    <property type="match status" value="1"/>
</dbReference>
<sequence length="328" mass="35829">MSEEFNEHIERLEQALATEREQRQTSEAALAGLRLIATAKDLDATDRALCEGLRPLLAYERAVMLRADPKDPDLLGPRDAEDPQLRAFRWPPGRLRDRVAKGQTVALYDLRKVPELAPRLDAPAFRSMLCMPLSLPNRPAILIGLHSEPGFFGSHYVALARSFAATAVRMLESLDARARDQQRLLAEEHARSLTRTNEALREQLETIQSQRQEIQRLRAPVLLVAERTLVIPLIGALDPGDLAEVTESLLDALVAHRARTVILDLTGFESHDAGVTARLGALARTTAMLGGRCVLSGLRPAVALALSVAGVDMPAYASLAAALVAQRA</sequence>
<name>A6GDV9_9BACT</name>
<comment type="caution">
    <text evidence="3">The sequence shown here is derived from an EMBL/GenBank/DDBJ whole genome shotgun (WGS) entry which is preliminary data.</text>
</comment>
<dbReference type="Proteomes" id="UP000005801">
    <property type="component" value="Unassembled WGS sequence"/>
</dbReference>
<evidence type="ECO:0000313" key="4">
    <source>
        <dbReference type="Proteomes" id="UP000005801"/>
    </source>
</evidence>
<feature type="coiled-coil region" evidence="1">
    <location>
        <begin position="2"/>
        <end position="29"/>
    </location>
</feature>
<dbReference type="RefSeq" id="WP_006974899.1">
    <property type="nucleotide sequence ID" value="NZ_ABCS01000077.1"/>
</dbReference>
<dbReference type="AlphaFoldDB" id="A6GDV9"/>
<evidence type="ECO:0000259" key="2">
    <source>
        <dbReference type="PROSITE" id="PS50801"/>
    </source>
</evidence>
<dbReference type="PROSITE" id="PS50801">
    <property type="entry name" value="STAS"/>
    <property type="match status" value="1"/>
</dbReference>
<gene>
    <name evidence="3" type="ORF">PPSIR1_25056</name>
</gene>
<dbReference type="EMBL" id="ABCS01000077">
    <property type="protein sequence ID" value="EDM75908.1"/>
    <property type="molecule type" value="Genomic_DNA"/>
</dbReference>
<dbReference type="Pfam" id="PF01590">
    <property type="entry name" value="GAF"/>
    <property type="match status" value="1"/>
</dbReference>
<dbReference type="OrthoDB" id="155258at2"/>
<proteinExistence type="predicted"/>
<dbReference type="Gene3D" id="3.30.450.40">
    <property type="match status" value="1"/>
</dbReference>
<dbReference type="STRING" id="391625.PPSIR1_25056"/>
<organism evidence="3 4">
    <name type="scientific">Plesiocystis pacifica SIR-1</name>
    <dbReference type="NCBI Taxonomy" id="391625"/>
    <lineage>
        <taxon>Bacteria</taxon>
        <taxon>Pseudomonadati</taxon>
        <taxon>Myxococcota</taxon>
        <taxon>Polyangia</taxon>
        <taxon>Nannocystales</taxon>
        <taxon>Nannocystaceae</taxon>
        <taxon>Plesiocystis</taxon>
    </lineage>
</organism>
<dbReference type="CDD" id="cd07041">
    <property type="entry name" value="STAS_RsbR_RsbS_like"/>
    <property type="match status" value="1"/>
</dbReference>
<dbReference type="eggNOG" id="COG1366">
    <property type="taxonomic scope" value="Bacteria"/>
</dbReference>
<dbReference type="InterPro" id="IPR029016">
    <property type="entry name" value="GAF-like_dom_sf"/>
</dbReference>
<dbReference type="InterPro" id="IPR003018">
    <property type="entry name" value="GAF"/>
</dbReference>
<protein>
    <submittedName>
        <fullName evidence="3">Anti-sigma-factor antagonist (STAS) domain protein</fullName>
    </submittedName>
</protein>